<evidence type="ECO:0000256" key="11">
    <source>
        <dbReference type="ARBA" id="ARBA00042639"/>
    </source>
</evidence>
<evidence type="ECO:0000256" key="12">
    <source>
        <dbReference type="ARBA" id="ARBA00049091"/>
    </source>
</evidence>
<evidence type="ECO:0000256" key="9">
    <source>
        <dbReference type="ARBA" id="ARBA00032824"/>
    </source>
</evidence>
<accession>A0ABR6W204</accession>
<dbReference type="InterPro" id="IPR000866">
    <property type="entry name" value="AhpC/TSA"/>
</dbReference>
<proteinExistence type="inferred from homology"/>
<evidence type="ECO:0000313" key="15">
    <source>
        <dbReference type="EMBL" id="MBC3790628.1"/>
    </source>
</evidence>
<feature type="region of interest" description="Disordered" evidence="13">
    <location>
        <begin position="1"/>
        <end position="22"/>
    </location>
</feature>
<comment type="subunit">
    <text evidence="2">Monomer.</text>
</comment>
<dbReference type="NCBIfam" id="NF006960">
    <property type="entry name" value="PRK09437.1"/>
    <property type="match status" value="1"/>
</dbReference>
<dbReference type="SUPFAM" id="SSF52833">
    <property type="entry name" value="Thioredoxin-like"/>
    <property type="match status" value="1"/>
</dbReference>
<evidence type="ECO:0000256" key="2">
    <source>
        <dbReference type="ARBA" id="ARBA00011245"/>
    </source>
</evidence>
<dbReference type="Proteomes" id="UP000700732">
    <property type="component" value="Unassembled WGS sequence"/>
</dbReference>
<comment type="function">
    <text evidence="1">Thiol-specific peroxidase that catalyzes the reduction of hydrogen peroxide and organic hydroperoxides to water and alcohols, respectively. Plays a role in cell protection against oxidative stress by detoxifying peroxides and as sensor of hydrogen peroxide-mediated signaling events.</text>
</comment>
<feature type="domain" description="Thioredoxin" evidence="14">
    <location>
        <begin position="3"/>
        <end position="149"/>
    </location>
</feature>
<evidence type="ECO:0000256" key="7">
    <source>
        <dbReference type="ARBA" id="ARBA00023157"/>
    </source>
</evidence>
<gene>
    <name evidence="15" type="ORF">FH603_1118</name>
</gene>
<keyword evidence="16" id="KW-1185">Reference proteome</keyword>
<sequence length="149" mass="16552">MSVAIGDPAPDFSSTDQQGKPVKLSDYRGKKVVLYFYPKDDTPGCTAQACSLRDNHANLRDAGYEVLGVSTDDQKSHQKFATKYDLPFTLVADTDKSIVEAYGMWQEKSMYGRSYMGTVRTTFIIDANGIITDIIGKVDTKKHAEQILK</sequence>
<evidence type="ECO:0000256" key="5">
    <source>
        <dbReference type="ARBA" id="ARBA00022862"/>
    </source>
</evidence>
<keyword evidence="8" id="KW-0676">Redox-active center</keyword>
<evidence type="ECO:0000256" key="6">
    <source>
        <dbReference type="ARBA" id="ARBA00023002"/>
    </source>
</evidence>
<dbReference type="InterPro" id="IPR036249">
    <property type="entry name" value="Thioredoxin-like_sf"/>
</dbReference>
<dbReference type="PANTHER" id="PTHR42801">
    <property type="entry name" value="THIOREDOXIN-DEPENDENT PEROXIDE REDUCTASE"/>
    <property type="match status" value="1"/>
</dbReference>
<evidence type="ECO:0000259" key="14">
    <source>
        <dbReference type="PROSITE" id="PS51352"/>
    </source>
</evidence>
<comment type="caution">
    <text evidence="15">The sequence shown here is derived from an EMBL/GenBank/DDBJ whole genome shotgun (WGS) entry which is preliminary data.</text>
</comment>
<evidence type="ECO:0000256" key="13">
    <source>
        <dbReference type="SAM" id="MobiDB-lite"/>
    </source>
</evidence>
<dbReference type="InterPro" id="IPR013766">
    <property type="entry name" value="Thioredoxin_domain"/>
</dbReference>
<dbReference type="Pfam" id="PF00578">
    <property type="entry name" value="AhpC-TSA"/>
    <property type="match status" value="1"/>
</dbReference>
<evidence type="ECO:0000256" key="4">
    <source>
        <dbReference type="ARBA" id="ARBA00022559"/>
    </source>
</evidence>
<evidence type="ECO:0000256" key="1">
    <source>
        <dbReference type="ARBA" id="ARBA00003330"/>
    </source>
</evidence>
<dbReference type="EC" id="1.11.1.24" evidence="3"/>
<evidence type="ECO:0000313" key="16">
    <source>
        <dbReference type="Proteomes" id="UP000700732"/>
    </source>
</evidence>
<evidence type="ECO:0000256" key="10">
    <source>
        <dbReference type="ARBA" id="ARBA00038489"/>
    </source>
</evidence>
<comment type="catalytic activity">
    <reaction evidence="12">
        <text>a hydroperoxide + [thioredoxin]-dithiol = an alcohol + [thioredoxin]-disulfide + H2O</text>
        <dbReference type="Rhea" id="RHEA:62620"/>
        <dbReference type="Rhea" id="RHEA-COMP:10698"/>
        <dbReference type="Rhea" id="RHEA-COMP:10700"/>
        <dbReference type="ChEBI" id="CHEBI:15377"/>
        <dbReference type="ChEBI" id="CHEBI:29950"/>
        <dbReference type="ChEBI" id="CHEBI:30879"/>
        <dbReference type="ChEBI" id="CHEBI:35924"/>
        <dbReference type="ChEBI" id="CHEBI:50058"/>
        <dbReference type="EC" id="1.11.1.24"/>
    </reaction>
</comment>
<evidence type="ECO:0000256" key="8">
    <source>
        <dbReference type="ARBA" id="ARBA00023284"/>
    </source>
</evidence>
<name>A0ABR6W204_9BACT</name>
<keyword evidence="6" id="KW-0560">Oxidoreductase</keyword>
<evidence type="ECO:0000256" key="3">
    <source>
        <dbReference type="ARBA" id="ARBA00013017"/>
    </source>
</evidence>
<dbReference type="PROSITE" id="PS51352">
    <property type="entry name" value="THIOREDOXIN_2"/>
    <property type="match status" value="1"/>
</dbReference>
<keyword evidence="4" id="KW-0575">Peroxidase</keyword>
<dbReference type="CDD" id="cd03017">
    <property type="entry name" value="PRX_BCP"/>
    <property type="match status" value="1"/>
</dbReference>
<comment type="similarity">
    <text evidence="10">Belongs to the peroxiredoxin family. BCP/PrxQ subfamily.</text>
</comment>
<keyword evidence="5" id="KW-0049">Antioxidant</keyword>
<keyword evidence="7" id="KW-1015">Disulfide bond</keyword>
<dbReference type="PIRSF" id="PIRSF000239">
    <property type="entry name" value="AHPC"/>
    <property type="match status" value="1"/>
</dbReference>
<protein>
    <recommendedName>
        <fullName evidence="3">thioredoxin-dependent peroxiredoxin</fullName>
        <ecNumber evidence="3">1.11.1.24</ecNumber>
    </recommendedName>
    <alternativeName>
        <fullName evidence="9">Thioredoxin peroxidase</fullName>
    </alternativeName>
    <alternativeName>
        <fullName evidence="11">Thioredoxin-dependent peroxiredoxin Bcp</fullName>
    </alternativeName>
</protein>
<dbReference type="InterPro" id="IPR024706">
    <property type="entry name" value="Peroxiredoxin_AhpC-typ"/>
</dbReference>
<dbReference type="EMBL" id="VFIA01000005">
    <property type="protein sequence ID" value="MBC3790628.1"/>
    <property type="molecule type" value="Genomic_DNA"/>
</dbReference>
<dbReference type="PANTHER" id="PTHR42801:SF4">
    <property type="entry name" value="AHPC_TSA FAMILY PROTEIN"/>
    <property type="match status" value="1"/>
</dbReference>
<dbReference type="Gene3D" id="3.40.30.10">
    <property type="entry name" value="Glutaredoxin"/>
    <property type="match status" value="1"/>
</dbReference>
<reference evidence="15 16" key="1">
    <citation type="submission" date="2019-06" db="EMBL/GenBank/DDBJ databases">
        <title>Spirosoma utsteinense sp. nov. isolated from Antarctic ice-free soils.</title>
        <authorList>
            <person name="Tahon G."/>
        </authorList>
    </citation>
    <scope>NUCLEOTIDE SEQUENCE [LARGE SCALE GENOMIC DNA]</scope>
    <source>
        <strain evidence="15 16">LMG 31447</strain>
    </source>
</reference>
<organism evidence="15 16">
    <name type="scientific">Spirosoma utsteinense</name>
    <dbReference type="NCBI Taxonomy" id="2585773"/>
    <lineage>
        <taxon>Bacteria</taxon>
        <taxon>Pseudomonadati</taxon>
        <taxon>Bacteroidota</taxon>
        <taxon>Cytophagia</taxon>
        <taxon>Cytophagales</taxon>
        <taxon>Cytophagaceae</taxon>
        <taxon>Spirosoma</taxon>
    </lineage>
</organism>
<dbReference type="InterPro" id="IPR050924">
    <property type="entry name" value="Peroxiredoxin_BCP/PrxQ"/>
</dbReference>
<dbReference type="RefSeq" id="WP_186736456.1">
    <property type="nucleotide sequence ID" value="NZ_VFIA01000005.1"/>
</dbReference>